<accession>A0A5P8K3B2</accession>
<feature type="compositionally biased region" description="Basic and acidic residues" evidence="1">
    <location>
        <begin position="9"/>
        <end position="20"/>
    </location>
</feature>
<dbReference type="EMBL" id="CP045096">
    <property type="protein sequence ID" value="QFQ97262.1"/>
    <property type="molecule type" value="Genomic_DNA"/>
</dbReference>
<sequence>MNRPTASHRGGDDMAQRHREPVGVHLILRRGGEVLLSRRAGDTYALGLPGNPESRPPRLHLRTDPGAAPGALNSSRLPPVGIHRRTTLQLAPTPEAKAHEAP</sequence>
<organism evidence="2 3">
    <name type="scientific">Streptomyces phaeolivaceus</name>
    <dbReference type="NCBI Taxonomy" id="2653200"/>
    <lineage>
        <taxon>Bacteria</taxon>
        <taxon>Bacillati</taxon>
        <taxon>Actinomycetota</taxon>
        <taxon>Actinomycetes</taxon>
        <taxon>Kitasatosporales</taxon>
        <taxon>Streptomycetaceae</taxon>
        <taxon>Streptomyces</taxon>
    </lineage>
</organism>
<reference evidence="2 3" key="1">
    <citation type="submission" date="2019-10" db="EMBL/GenBank/DDBJ databases">
        <title>Streptomyces sp. strain GY16 isolated from leaves of Broussonetia papyrifera.</title>
        <authorList>
            <person name="Mo P."/>
        </authorList>
    </citation>
    <scope>NUCLEOTIDE SEQUENCE [LARGE SCALE GENOMIC DNA]</scope>
    <source>
        <strain evidence="2 3">GY16</strain>
    </source>
</reference>
<dbReference type="KEGG" id="sphv:F9278_14745"/>
<evidence type="ECO:0000256" key="1">
    <source>
        <dbReference type="SAM" id="MobiDB-lite"/>
    </source>
</evidence>
<evidence type="ECO:0000313" key="2">
    <source>
        <dbReference type="EMBL" id="QFQ97262.1"/>
    </source>
</evidence>
<evidence type="ECO:0000313" key="3">
    <source>
        <dbReference type="Proteomes" id="UP000327294"/>
    </source>
</evidence>
<dbReference type="AlphaFoldDB" id="A0A5P8K3B2"/>
<dbReference type="Proteomes" id="UP000327294">
    <property type="component" value="Chromosome"/>
</dbReference>
<feature type="region of interest" description="Disordered" evidence="1">
    <location>
        <begin position="44"/>
        <end position="102"/>
    </location>
</feature>
<name>A0A5P8K3B2_9ACTN</name>
<gene>
    <name evidence="2" type="ORF">F9278_14745</name>
</gene>
<protein>
    <submittedName>
        <fullName evidence="2">Uncharacterized protein</fullName>
    </submittedName>
</protein>
<feature type="region of interest" description="Disordered" evidence="1">
    <location>
        <begin position="1"/>
        <end position="20"/>
    </location>
</feature>
<proteinExistence type="predicted"/>
<keyword evidence="3" id="KW-1185">Reference proteome</keyword>